<dbReference type="OrthoDB" id="203438at2157"/>
<sequence length="358" mass="40473">MMFPRFRPGDSKTLRDAAWLAGERLHRSRLFGGGTPALPSTPADGSLWDDYGQPWATPTPSPGPFSLVPGRGVVNPVITAADVTDFGDADFVADPFLFVTPDGRWHLFFEVFNRDRTPTAAIAHAESDDGKHWTYNRVVLETNDHLAFPYLFEFEDHYYMLPERWDRETPASALLYRTESLPYGWSPVAELVTPDRFLSDFVVFRHDGRWWALAGSDDDDADLFAFYSDELEADDWTPHDANPVVEGRPKAARPGGRPLVRDDDIVVFLQDCEARYGNRLRGYVIDELTPSTYRDRELRSSPILEGTGTRFGWNSGRMHHLDPWPVGDGWRCAVDGNIEFGGRVFGADHWAIGIYESL</sequence>
<gene>
    <name evidence="3" type="ORF">AUR64_07495</name>
</gene>
<feature type="domain" description="Glucosamine inositolphosphorylceramide transferase 1 N-terminal" evidence="2">
    <location>
        <begin position="73"/>
        <end position="336"/>
    </location>
</feature>
<keyword evidence="4" id="KW-1185">Reference proteome</keyword>
<comment type="caution">
    <text evidence="3">The sequence shown here is derived from an EMBL/GenBank/DDBJ whole genome shotgun (WGS) entry which is preliminary data.</text>
</comment>
<dbReference type="Gene3D" id="2.115.10.20">
    <property type="entry name" value="Glycosyl hydrolase domain, family 43"/>
    <property type="match status" value="1"/>
</dbReference>
<dbReference type="STRING" id="1514971.AUR64_07495"/>
<dbReference type="EMBL" id="LOPU01000016">
    <property type="protein sequence ID" value="KTG11002.1"/>
    <property type="molecule type" value="Genomic_DNA"/>
</dbReference>
<proteinExistence type="predicted"/>
<reference evidence="3 4" key="1">
    <citation type="submission" date="2015-12" db="EMBL/GenBank/DDBJ databases">
        <title>Haloprofundus marisrubri gen. nov., sp. nov., an extremely halophilic archaeon isolated from the Discovery deep brine-seawater interface in the Red Sea.</title>
        <authorList>
            <person name="Zhang G."/>
            <person name="Stingl U."/>
            <person name="Rashid M."/>
        </authorList>
    </citation>
    <scope>NUCLEOTIDE SEQUENCE [LARGE SCALE GENOMIC DNA]</scope>
    <source>
        <strain evidence="3 4">SB9</strain>
    </source>
</reference>
<dbReference type="InterPro" id="IPR023296">
    <property type="entry name" value="Glyco_hydro_beta-prop_sf"/>
</dbReference>
<dbReference type="Pfam" id="PF24793">
    <property type="entry name" value="GINT1_N"/>
    <property type="match status" value="1"/>
</dbReference>
<organism evidence="3 4">
    <name type="scientific">Haloprofundus marisrubri</name>
    <dbReference type="NCBI Taxonomy" id="1514971"/>
    <lineage>
        <taxon>Archaea</taxon>
        <taxon>Methanobacteriati</taxon>
        <taxon>Methanobacteriota</taxon>
        <taxon>Stenosarchaea group</taxon>
        <taxon>Halobacteria</taxon>
        <taxon>Halobacteriales</taxon>
        <taxon>Haloferacaceae</taxon>
        <taxon>Haloprofundus</taxon>
    </lineage>
</organism>
<protein>
    <recommendedName>
        <fullName evidence="2">Glucosamine inositolphosphorylceramide transferase 1 N-terminal domain-containing protein</fullName>
    </recommendedName>
</protein>
<evidence type="ECO:0000256" key="1">
    <source>
        <dbReference type="ARBA" id="ARBA00023277"/>
    </source>
</evidence>
<dbReference type="PANTHER" id="PTHR43772">
    <property type="entry name" value="ENDO-1,4-BETA-XYLANASE"/>
    <property type="match status" value="1"/>
</dbReference>
<evidence type="ECO:0000259" key="2">
    <source>
        <dbReference type="Pfam" id="PF24793"/>
    </source>
</evidence>
<dbReference type="PANTHER" id="PTHR43772:SF2">
    <property type="entry name" value="PUTATIVE (AFU_ORTHOLOGUE AFUA_2G04480)-RELATED"/>
    <property type="match status" value="1"/>
</dbReference>
<dbReference type="Proteomes" id="UP000054387">
    <property type="component" value="Unassembled WGS sequence"/>
</dbReference>
<dbReference type="InterPro" id="IPR052176">
    <property type="entry name" value="Glycosyl_Hydrlase_43_Enz"/>
</dbReference>
<dbReference type="SUPFAM" id="SSF75005">
    <property type="entry name" value="Arabinanase/levansucrase/invertase"/>
    <property type="match status" value="1"/>
</dbReference>
<evidence type="ECO:0000313" key="4">
    <source>
        <dbReference type="Proteomes" id="UP000054387"/>
    </source>
</evidence>
<accession>A0A0W1RC97</accession>
<dbReference type="RefSeq" id="WP_058580801.1">
    <property type="nucleotide sequence ID" value="NZ_LOPU01000016.1"/>
</dbReference>
<dbReference type="AlphaFoldDB" id="A0A0W1RC97"/>
<dbReference type="InterPro" id="IPR056442">
    <property type="entry name" value="GINT1_N"/>
</dbReference>
<keyword evidence="1" id="KW-0119">Carbohydrate metabolism</keyword>
<evidence type="ECO:0000313" key="3">
    <source>
        <dbReference type="EMBL" id="KTG11002.1"/>
    </source>
</evidence>
<name>A0A0W1RC97_9EURY</name>